<accession>A0ABS8DDW7</accession>
<dbReference type="Proteomes" id="UP001299546">
    <property type="component" value="Unassembled WGS sequence"/>
</dbReference>
<comment type="caution">
    <text evidence="1">The sequence shown here is derived from an EMBL/GenBank/DDBJ whole genome shotgun (WGS) entry which is preliminary data.</text>
</comment>
<evidence type="ECO:0008006" key="3">
    <source>
        <dbReference type="Google" id="ProtNLM"/>
    </source>
</evidence>
<keyword evidence="2" id="KW-1185">Reference proteome</keyword>
<evidence type="ECO:0000313" key="1">
    <source>
        <dbReference type="EMBL" id="MCB7386297.1"/>
    </source>
</evidence>
<sequence length="92" mass="11018">MLKRMQLFPLNFYKKEKFNGSIGEMNFRLARKEKEAEGEKTAVLQGIVWRGPYCFDVTPDEKKEYREFPFGEEGIQEAMEWFDMKGKEYNTM</sequence>
<name>A0ABS8DDW7_9FIRM</name>
<dbReference type="EMBL" id="JAJCIS010000001">
    <property type="protein sequence ID" value="MCB7386297.1"/>
    <property type="molecule type" value="Genomic_DNA"/>
</dbReference>
<gene>
    <name evidence="1" type="ORF">LIZ65_03260</name>
</gene>
<dbReference type="RefSeq" id="WP_066732613.1">
    <property type="nucleotide sequence ID" value="NZ_JAJCIQ010000001.1"/>
</dbReference>
<protein>
    <recommendedName>
        <fullName evidence="3">GNAT family acetyltransferase</fullName>
    </recommendedName>
</protein>
<evidence type="ECO:0000313" key="2">
    <source>
        <dbReference type="Proteomes" id="UP001299546"/>
    </source>
</evidence>
<proteinExistence type="predicted"/>
<reference evidence="1 2" key="1">
    <citation type="submission" date="2021-10" db="EMBL/GenBank/DDBJ databases">
        <title>Collection of gut derived symbiotic bacterial strains cultured from healthy donors.</title>
        <authorList>
            <person name="Lin H."/>
            <person name="Littmann E."/>
            <person name="Kohout C."/>
            <person name="Pamer E.G."/>
        </authorList>
    </citation>
    <scope>NUCLEOTIDE SEQUENCE [LARGE SCALE GENOMIC DNA]</scope>
    <source>
        <strain evidence="1 2">DFI.1.165</strain>
    </source>
</reference>
<organism evidence="1 2">
    <name type="scientific">Bariatricus massiliensis</name>
    <dbReference type="NCBI Taxonomy" id="1745713"/>
    <lineage>
        <taxon>Bacteria</taxon>
        <taxon>Bacillati</taxon>
        <taxon>Bacillota</taxon>
        <taxon>Clostridia</taxon>
        <taxon>Lachnospirales</taxon>
        <taxon>Lachnospiraceae</taxon>
        <taxon>Bariatricus</taxon>
    </lineage>
</organism>